<evidence type="ECO:0000313" key="3">
    <source>
        <dbReference type="Proteomes" id="UP000265520"/>
    </source>
</evidence>
<feature type="region of interest" description="Disordered" evidence="1">
    <location>
        <begin position="1"/>
        <end position="88"/>
    </location>
</feature>
<accession>A0A392SRF1</accession>
<evidence type="ECO:0000313" key="2">
    <source>
        <dbReference type="EMBL" id="MCI50987.1"/>
    </source>
</evidence>
<comment type="caution">
    <text evidence="2">The sequence shown here is derived from an EMBL/GenBank/DDBJ whole genome shotgun (WGS) entry which is preliminary data.</text>
</comment>
<dbReference type="AlphaFoldDB" id="A0A392SRF1"/>
<feature type="non-terminal residue" evidence="2">
    <location>
        <position position="88"/>
    </location>
</feature>
<feature type="non-terminal residue" evidence="2">
    <location>
        <position position="1"/>
    </location>
</feature>
<sequence length="88" mass="9559">PTKVTASARRKNAAENPPKKQARKGTSAPETAHPVPEHHEGELAQADDMAEGRAGPDGDDIVCEMELEREGDEGSSKVRRPAWVNPYE</sequence>
<reference evidence="2 3" key="1">
    <citation type="journal article" date="2018" name="Front. Plant Sci.">
        <title>Red Clover (Trifolium pratense) and Zigzag Clover (T. medium) - A Picture of Genomic Similarities and Differences.</title>
        <authorList>
            <person name="Dluhosova J."/>
            <person name="Istvanek J."/>
            <person name="Nedelnik J."/>
            <person name="Repkova J."/>
        </authorList>
    </citation>
    <scope>NUCLEOTIDE SEQUENCE [LARGE SCALE GENOMIC DNA]</scope>
    <source>
        <strain evidence="3">cv. 10/8</strain>
        <tissue evidence="2">Leaf</tissue>
    </source>
</reference>
<name>A0A392SRF1_9FABA</name>
<feature type="compositionally biased region" description="Basic and acidic residues" evidence="1">
    <location>
        <begin position="66"/>
        <end position="76"/>
    </location>
</feature>
<dbReference type="EMBL" id="LXQA010425065">
    <property type="protein sequence ID" value="MCI50987.1"/>
    <property type="molecule type" value="Genomic_DNA"/>
</dbReference>
<dbReference type="Proteomes" id="UP000265520">
    <property type="component" value="Unassembled WGS sequence"/>
</dbReference>
<keyword evidence="3" id="KW-1185">Reference proteome</keyword>
<organism evidence="2 3">
    <name type="scientific">Trifolium medium</name>
    <dbReference type="NCBI Taxonomy" id="97028"/>
    <lineage>
        <taxon>Eukaryota</taxon>
        <taxon>Viridiplantae</taxon>
        <taxon>Streptophyta</taxon>
        <taxon>Embryophyta</taxon>
        <taxon>Tracheophyta</taxon>
        <taxon>Spermatophyta</taxon>
        <taxon>Magnoliopsida</taxon>
        <taxon>eudicotyledons</taxon>
        <taxon>Gunneridae</taxon>
        <taxon>Pentapetalae</taxon>
        <taxon>rosids</taxon>
        <taxon>fabids</taxon>
        <taxon>Fabales</taxon>
        <taxon>Fabaceae</taxon>
        <taxon>Papilionoideae</taxon>
        <taxon>50 kb inversion clade</taxon>
        <taxon>NPAAA clade</taxon>
        <taxon>Hologalegina</taxon>
        <taxon>IRL clade</taxon>
        <taxon>Trifolieae</taxon>
        <taxon>Trifolium</taxon>
    </lineage>
</organism>
<evidence type="ECO:0000256" key="1">
    <source>
        <dbReference type="SAM" id="MobiDB-lite"/>
    </source>
</evidence>
<proteinExistence type="predicted"/>
<protein>
    <submittedName>
        <fullName evidence="2">Uncharacterized protein</fullName>
    </submittedName>
</protein>